<comment type="caution">
    <text evidence="1">The sequence shown here is derived from an EMBL/GenBank/DDBJ whole genome shotgun (WGS) entry which is preliminary data.</text>
</comment>
<proteinExistence type="predicted"/>
<dbReference type="AlphaFoldDB" id="A0A1F6A2M3"/>
<accession>A0A1F6A2M3</accession>
<dbReference type="Proteomes" id="UP000176253">
    <property type="component" value="Unassembled WGS sequence"/>
</dbReference>
<dbReference type="STRING" id="1798383.A3D78_05655"/>
<protein>
    <submittedName>
        <fullName evidence="1">Uncharacterized protein</fullName>
    </submittedName>
</protein>
<name>A0A1F6A2M3_9BACT</name>
<evidence type="ECO:0000313" key="1">
    <source>
        <dbReference type="EMBL" id="OGG18913.1"/>
    </source>
</evidence>
<organism evidence="1 2">
    <name type="scientific">Candidatus Gottesmanbacteria bacterium RIFCSPHIGHO2_02_FULL_39_14</name>
    <dbReference type="NCBI Taxonomy" id="1798383"/>
    <lineage>
        <taxon>Bacteria</taxon>
        <taxon>Candidatus Gottesmaniibacteriota</taxon>
    </lineage>
</organism>
<evidence type="ECO:0000313" key="2">
    <source>
        <dbReference type="Proteomes" id="UP000176253"/>
    </source>
</evidence>
<sequence>MEAQKNMAAVFVAVSAIALVVVAFIQSNKFLRQHAMGECIKAGYEEYSYPEDNTKSTTPNMAAYKDCMAQMGYTVTETK</sequence>
<dbReference type="EMBL" id="MFJM01000012">
    <property type="protein sequence ID" value="OGG18913.1"/>
    <property type="molecule type" value="Genomic_DNA"/>
</dbReference>
<reference evidence="1 2" key="1">
    <citation type="journal article" date="2016" name="Nat. Commun.">
        <title>Thousands of microbial genomes shed light on interconnected biogeochemical processes in an aquifer system.</title>
        <authorList>
            <person name="Anantharaman K."/>
            <person name="Brown C.T."/>
            <person name="Hug L.A."/>
            <person name="Sharon I."/>
            <person name="Castelle C.J."/>
            <person name="Probst A.J."/>
            <person name="Thomas B.C."/>
            <person name="Singh A."/>
            <person name="Wilkins M.J."/>
            <person name="Karaoz U."/>
            <person name="Brodie E.L."/>
            <person name="Williams K.H."/>
            <person name="Hubbard S.S."/>
            <person name="Banfield J.F."/>
        </authorList>
    </citation>
    <scope>NUCLEOTIDE SEQUENCE [LARGE SCALE GENOMIC DNA]</scope>
</reference>
<gene>
    <name evidence="1" type="ORF">A3D78_05655</name>
</gene>